<keyword evidence="3" id="KW-0472">Membrane</keyword>
<feature type="transmembrane region" description="Helical" evidence="3">
    <location>
        <begin position="236"/>
        <end position="256"/>
    </location>
</feature>
<reference evidence="4 5" key="1">
    <citation type="submission" date="2018-12" db="EMBL/GenBank/DDBJ databases">
        <title>Draft genome sequence of Xylaria grammica IHI A82.</title>
        <authorList>
            <person name="Buettner E."/>
            <person name="Kellner H."/>
        </authorList>
    </citation>
    <scope>NUCLEOTIDE SEQUENCE [LARGE SCALE GENOMIC DNA]</scope>
    <source>
        <strain evidence="4 5">IHI A82</strain>
    </source>
</reference>
<evidence type="ECO:0000313" key="5">
    <source>
        <dbReference type="Proteomes" id="UP000286045"/>
    </source>
</evidence>
<keyword evidence="2" id="KW-0560">Oxidoreductase</keyword>
<gene>
    <name evidence="4" type="ORF">EKO27_g10346</name>
</gene>
<dbReference type="SUPFAM" id="SSF51735">
    <property type="entry name" value="NAD(P)-binding Rossmann-fold domains"/>
    <property type="match status" value="1"/>
</dbReference>
<dbReference type="InterPro" id="IPR002347">
    <property type="entry name" value="SDR_fam"/>
</dbReference>
<evidence type="ECO:0000313" key="4">
    <source>
        <dbReference type="EMBL" id="RWA04760.1"/>
    </source>
</evidence>
<dbReference type="EMBL" id="RYZI01000522">
    <property type="protein sequence ID" value="RWA04760.1"/>
    <property type="molecule type" value="Genomic_DNA"/>
</dbReference>
<accession>A0A439CRI8</accession>
<organism evidence="4 5">
    <name type="scientific">Xylaria grammica</name>
    <dbReference type="NCBI Taxonomy" id="363999"/>
    <lineage>
        <taxon>Eukaryota</taxon>
        <taxon>Fungi</taxon>
        <taxon>Dikarya</taxon>
        <taxon>Ascomycota</taxon>
        <taxon>Pezizomycotina</taxon>
        <taxon>Sordariomycetes</taxon>
        <taxon>Xylariomycetidae</taxon>
        <taxon>Xylariales</taxon>
        <taxon>Xylariaceae</taxon>
        <taxon>Xylaria</taxon>
    </lineage>
</organism>
<evidence type="ECO:0008006" key="6">
    <source>
        <dbReference type="Google" id="ProtNLM"/>
    </source>
</evidence>
<comment type="similarity">
    <text evidence="1">Belongs to the short-chain dehydrogenases/reductases (SDR) family.</text>
</comment>
<protein>
    <recommendedName>
        <fullName evidence="6">Ketoreductase (KR) domain-containing protein</fullName>
    </recommendedName>
</protein>
<dbReference type="Proteomes" id="UP000286045">
    <property type="component" value="Unassembled WGS sequence"/>
</dbReference>
<keyword evidence="3" id="KW-1133">Transmembrane helix</keyword>
<dbReference type="GO" id="GO:0016491">
    <property type="term" value="F:oxidoreductase activity"/>
    <property type="evidence" value="ECO:0007669"/>
    <property type="project" value="UniProtKB-KW"/>
</dbReference>
<dbReference type="STRING" id="363999.A0A439CRI8"/>
<dbReference type="Pfam" id="PF00106">
    <property type="entry name" value="adh_short"/>
    <property type="match status" value="1"/>
</dbReference>
<keyword evidence="3" id="KW-0812">Transmembrane</keyword>
<sequence length="328" mass="36033">MAGAKGTIVVTGVSGGLGSAIVSNIVSSPEMSRYHGVYTTRSGSAAPALKSALQPPSGSRHHAYTIMSLDLSRMESVRKAATDINSAVLSGQIPPIRTLVLNAGWMEYGTQTWTEDGFDMTFASNYLGHWLLTLLLLKSIDRDAGRVVRNPHEKWKIILRNGTEAVAKGTWSTAEEDPSWRSGFRRYGASKLCELLMMSELQRRLNGDPILRNVSVACVDPGTMPTSITRRSPSPVLVFVFQYILPFLAAIWVLLWPNGALRTTGKSAADVLAAAFDPETTKGVYLDGRKRAQTSAEAQDTQKQKMLWEDTVRYAQLEEGETILARWK</sequence>
<evidence type="ECO:0000256" key="3">
    <source>
        <dbReference type="SAM" id="Phobius"/>
    </source>
</evidence>
<dbReference type="AlphaFoldDB" id="A0A439CRI8"/>
<keyword evidence="5" id="KW-1185">Reference proteome</keyword>
<evidence type="ECO:0000256" key="2">
    <source>
        <dbReference type="ARBA" id="ARBA00023002"/>
    </source>
</evidence>
<evidence type="ECO:0000256" key="1">
    <source>
        <dbReference type="ARBA" id="ARBA00006484"/>
    </source>
</evidence>
<proteinExistence type="inferred from homology"/>
<name>A0A439CRI8_9PEZI</name>
<dbReference type="PANTHER" id="PTHR24320:SF148">
    <property type="entry name" value="NAD(P)-BINDING ROSSMANN-FOLD SUPERFAMILY PROTEIN"/>
    <property type="match status" value="1"/>
</dbReference>
<dbReference type="PANTHER" id="PTHR24320">
    <property type="entry name" value="RETINOL DEHYDROGENASE"/>
    <property type="match status" value="1"/>
</dbReference>
<dbReference type="Gene3D" id="3.40.50.720">
    <property type="entry name" value="NAD(P)-binding Rossmann-like Domain"/>
    <property type="match status" value="1"/>
</dbReference>
<comment type="caution">
    <text evidence="4">The sequence shown here is derived from an EMBL/GenBank/DDBJ whole genome shotgun (WGS) entry which is preliminary data.</text>
</comment>
<dbReference type="PRINTS" id="PR00081">
    <property type="entry name" value="GDHRDH"/>
</dbReference>
<dbReference type="InterPro" id="IPR036291">
    <property type="entry name" value="NAD(P)-bd_dom_sf"/>
</dbReference>